<reference evidence="2 3" key="1">
    <citation type="submission" date="2020-07" db="EMBL/GenBank/DDBJ databases">
        <title>Genomic diversity of species in the Neisseriaceae family.</title>
        <authorList>
            <person name="Vincent A.T."/>
            <person name="Bernet E."/>
            <person name="Veyrier F.J."/>
        </authorList>
    </citation>
    <scope>NUCLEOTIDE SEQUENCE [LARGE SCALE GENOMIC DNA]</scope>
    <source>
        <strain evidence="2 3">DSM 22244</strain>
    </source>
</reference>
<dbReference type="EMBL" id="CP059567">
    <property type="protein sequence ID" value="QMT41442.1"/>
    <property type="molecule type" value="Genomic_DNA"/>
</dbReference>
<organism evidence="2 3">
    <name type="scientific">Neisseria shayeganii</name>
    <dbReference type="NCBI Taxonomy" id="607712"/>
    <lineage>
        <taxon>Bacteria</taxon>
        <taxon>Pseudomonadati</taxon>
        <taxon>Pseudomonadota</taxon>
        <taxon>Betaproteobacteria</taxon>
        <taxon>Neisseriales</taxon>
        <taxon>Neisseriaceae</taxon>
        <taxon>Neisseria</taxon>
    </lineage>
</organism>
<gene>
    <name evidence="2" type="ORF">H3L94_05315</name>
</gene>
<feature type="transmembrane region" description="Helical" evidence="1">
    <location>
        <begin position="35"/>
        <end position="59"/>
    </location>
</feature>
<evidence type="ECO:0000256" key="1">
    <source>
        <dbReference type="SAM" id="Phobius"/>
    </source>
</evidence>
<name>A0A7D7RP22_9NEIS</name>
<dbReference type="Proteomes" id="UP000514752">
    <property type="component" value="Chromosome"/>
</dbReference>
<dbReference type="KEGG" id="nsg:H3L94_05315"/>
<protein>
    <submittedName>
        <fullName evidence="2">Uncharacterized protein</fullName>
    </submittedName>
</protein>
<dbReference type="AlphaFoldDB" id="A0A7D7RP22"/>
<dbReference type="NCBIfam" id="NF042413">
    <property type="entry name" value="NGO_0222_fam"/>
    <property type="match status" value="1"/>
</dbReference>
<accession>A0A7D7RP22</accession>
<sequence>MSPARRYLWLTALCTLLFLVLLLIGSWLLLEKQTALAVVSFVAAFGSIGGQMASLALFLKHKHRQALLKAQNQNKERKL</sequence>
<evidence type="ECO:0000313" key="2">
    <source>
        <dbReference type="EMBL" id="QMT41442.1"/>
    </source>
</evidence>
<dbReference type="InterPro" id="IPR049967">
    <property type="entry name" value="NGO_0222-like"/>
</dbReference>
<evidence type="ECO:0000313" key="3">
    <source>
        <dbReference type="Proteomes" id="UP000514752"/>
    </source>
</evidence>
<feature type="transmembrane region" description="Helical" evidence="1">
    <location>
        <begin position="7"/>
        <end position="29"/>
    </location>
</feature>
<proteinExistence type="predicted"/>
<keyword evidence="1" id="KW-0812">Transmembrane</keyword>
<keyword evidence="1" id="KW-1133">Transmembrane helix</keyword>
<dbReference type="RefSeq" id="WP_182122971.1">
    <property type="nucleotide sequence ID" value="NZ_CP059567.1"/>
</dbReference>
<keyword evidence="1" id="KW-0472">Membrane</keyword>